<keyword evidence="3" id="KW-1185">Reference proteome</keyword>
<feature type="region of interest" description="Disordered" evidence="1">
    <location>
        <begin position="160"/>
        <end position="180"/>
    </location>
</feature>
<dbReference type="EMBL" id="JAAIUW010000011">
    <property type="protein sequence ID" value="KAF7810345.1"/>
    <property type="molecule type" value="Genomic_DNA"/>
</dbReference>
<comment type="caution">
    <text evidence="2">The sequence shown here is derived from an EMBL/GenBank/DDBJ whole genome shotgun (WGS) entry which is preliminary data.</text>
</comment>
<name>A0A834SWY9_9FABA</name>
<gene>
    <name evidence="2" type="ORF">G2W53_037088</name>
</gene>
<evidence type="ECO:0000313" key="2">
    <source>
        <dbReference type="EMBL" id="KAF7810345.1"/>
    </source>
</evidence>
<proteinExistence type="predicted"/>
<dbReference type="AlphaFoldDB" id="A0A834SWY9"/>
<evidence type="ECO:0000256" key="1">
    <source>
        <dbReference type="SAM" id="MobiDB-lite"/>
    </source>
</evidence>
<dbReference type="Proteomes" id="UP000634136">
    <property type="component" value="Unassembled WGS sequence"/>
</dbReference>
<dbReference type="OrthoDB" id="1749787at2759"/>
<reference evidence="2" key="1">
    <citation type="submission" date="2020-09" db="EMBL/GenBank/DDBJ databases">
        <title>Genome-Enabled Discovery of Anthraquinone Biosynthesis in Senna tora.</title>
        <authorList>
            <person name="Kang S.-H."/>
            <person name="Pandey R.P."/>
            <person name="Lee C.-M."/>
            <person name="Sim J.-S."/>
            <person name="Jeong J.-T."/>
            <person name="Choi B.-S."/>
            <person name="Jung M."/>
            <person name="Ginzburg D."/>
            <person name="Zhao K."/>
            <person name="Won S.Y."/>
            <person name="Oh T.-J."/>
            <person name="Yu Y."/>
            <person name="Kim N.-H."/>
            <person name="Lee O.R."/>
            <person name="Lee T.-H."/>
            <person name="Bashyal P."/>
            <person name="Kim T.-S."/>
            <person name="Lee W.-H."/>
            <person name="Kawkins C."/>
            <person name="Kim C.-K."/>
            <person name="Kim J.S."/>
            <person name="Ahn B.O."/>
            <person name="Rhee S.Y."/>
            <person name="Sohng J.K."/>
        </authorList>
    </citation>
    <scope>NUCLEOTIDE SEQUENCE</scope>
    <source>
        <tissue evidence="2">Leaf</tissue>
    </source>
</reference>
<organism evidence="2 3">
    <name type="scientific">Senna tora</name>
    <dbReference type="NCBI Taxonomy" id="362788"/>
    <lineage>
        <taxon>Eukaryota</taxon>
        <taxon>Viridiplantae</taxon>
        <taxon>Streptophyta</taxon>
        <taxon>Embryophyta</taxon>
        <taxon>Tracheophyta</taxon>
        <taxon>Spermatophyta</taxon>
        <taxon>Magnoliopsida</taxon>
        <taxon>eudicotyledons</taxon>
        <taxon>Gunneridae</taxon>
        <taxon>Pentapetalae</taxon>
        <taxon>rosids</taxon>
        <taxon>fabids</taxon>
        <taxon>Fabales</taxon>
        <taxon>Fabaceae</taxon>
        <taxon>Caesalpinioideae</taxon>
        <taxon>Cassia clade</taxon>
        <taxon>Senna</taxon>
    </lineage>
</organism>
<sequence>MSRLNLTPKVVFGNMAADDTAGSFVASNATATNDGWIDATPVLITSHKLNGHNAVTTMVFDPTSAHVAQSAQCASSLQVKIVDDTMAKVSTIGSIKISTTLTLMNDLASGKMLGNAKEYNGLYILRSTHIPTFNKIVLSANYPSNILLWHYRACSRATTTSPPLPHSSPAPLSLNPHHPKSRASRAYEWEGGRWVRWRKEGVGDWT</sequence>
<accession>A0A834SWY9</accession>
<protein>
    <submittedName>
        <fullName evidence="2">Retrovirus-related Pol polyprotein from transposon TNT 1-94</fullName>
    </submittedName>
</protein>
<evidence type="ECO:0000313" key="3">
    <source>
        <dbReference type="Proteomes" id="UP000634136"/>
    </source>
</evidence>